<name>A0A7Z0DWT9_RHILE</name>
<comment type="caution">
    <text evidence="1">The sequence shown here is derived from an EMBL/GenBank/DDBJ whole genome shotgun (WGS) entry which is preliminary data.</text>
</comment>
<accession>A0A7Z0DWT9</accession>
<protein>
    <recommendedName>
        <fullName evidence="3">Transposase</fullName>
    </recommendedName>
</protein>
<sequence length="154" mass="17495">MPDVDGDRPAKKKFKSYPIGYFHIDIAEVRTEQGKLHMFVAIDRTKVCLRQTAREGHHLQLARVPPALDCSRPLQDPHRVHRQRDPVHYARRWRVRCAADQEAIANGERIWAHAFEYTCATNDIEHRGAVGRNTRVAAHHAAGAIALGRSIQPV</sequence>
<gene>
    <name evidence="1" type="ORF">GGI64_001865</name>
</gene>
<evidence type="ECO:0008006" key="3">
    <source>
        <dbReference type="Google" id="ProtNLM"/>
    </source>
</evidence>
<evidence type="ECO:0000313" key="2">
    <source>
        <dbReference type="Proteomes" id="UP000535276"/>
    </source>
</evidence>
<dbReference type="Proteomes" id="UP000535276">
    <property type="component" value="Unassembled WGS sequence"/>
</dbReference>
<organism evidence="1 2">
    <name type="scientific">Rhizobium leguminosarum</name>
    <dbReference type="NCBI Taxonomy" id="384"/>
    <lineage>
        <taxon>Bacteria</taxon>
        <taxon>Pseudomonadati</taxon>
        <taxon>Pseudomonadota</taxon>
        <taxon>Alphaproteobacteria</taxon>
        <taxon>Hyphomicrobiales</taxon>
        <taxon>Rhizobiaceae</taxon>
        <taxon>Rhizobium/Agrobacterium group</taxon>
        <taxon>Rhizobium</taxon>
    </lineage>
</organism>
<evidence type="ECO:0000313" key="1">
    <source>
        <dbReference type="EMBL" id="NYJ10818.1"/>
    </source>
</evidence>
<reference evidence="1 2" key="1">
    <citation type="submission" date="2020-07" db="EMBL/GenBank/DDBJ databases">
        <title>Genomic Encyclopedia of Type Strains, Phase IV (KMG-V): Genome sequencing to study the core and pangenomes of soil and plant-associated prokaryotes.</title>
        <authorList>
            <person name="Whitman W."/>
        </authorList>
    </citation>
    <scope>NUCLEOTIDE SEQUENCE [LARGE SCALE GENOMIC DNA]</scope>
    <source>
        <strain evidence="1 2">SEMIA 4052</strain>
    </source>
</reference>
<dbReference type="EMBL" id="JACBZV010000002">
    <property type="protein sequence ID" value="NYJ10818.1"/>
    <property type="molecule type" value="Genomic_DNA"/>
</dbReference>
<dbReference type="AlphaFoldDB" id="A0A7Z0DWT9"/>
<proteinExistence type="predicted"/>